<accession>A0A9Q3PVZ3</accession>
<gene>
    <name evidence="2" type="ORF">O181_114925</name>
</gene>
<evidence type="ECO:0000313" key="3">
    <source>
        <dbReference type="Proteomes" id="UP000765509"/>
    </source>
</evidence>
<dbReference type="EMBL" id="AVOT02095823">
    <property type="protein sequence ID" value="MBW0575210.1"/>
    <property type="molecule type" value="Genomic_DNA"/>
</dbReference>
<reference evidence="2" key="1">
    <citation type="submission" date="2021-03" db="EMBL/GenBank/DDBJ databases">
        <title>Draft genome sequence of rust myrtle Austropuccinia psidii MF-1, a brazilian biotype.</title>
        <authorList>
            <person name="Quecine M.C."/>
            <person name="Pachon D.M.R."/>
            <person name="Bonatelli M.L."/>
            <person name="Correr F.H."/>
            <person name="Franceschini L.M."/>
            <person name="Leite T.F."/>
            <person name="Margarido G.R.A."/>
            <person name="Almeida C.A."/>
            <person name="Ferrarezi J.A."/>
            <person name="Labate C.A."/>
        </authorList>
    </citation>
    <scope>NUCLEOTIDE SEQUENCE</scope>
    <source>
        <strain evidence="2">MF-1</strain>
    </source>
</reference>
<evidence type="ECO:0000313" key="2">
    <source>
        <dbReference type="EMBL" id="MBW0575210.1"/>
    </source>
</evidence>
<protein>
    <submittedName>
        <fullName evidence="2">Uncharacterized protein</fullName>
    </submittedName>
</protein>
<organism evidence="2 3">
    <name type="scientific">Austropuccinia psidii MF-1</name>
    <dbReference type="NCBI Taxonomy" id="1389203"/>
    <lineage>
        <taxon>Eukaryota</taxon>
        <taxon>Fungi</taxon>
        <taxon>Dikarya</taxon>
        <taxon>Basidiomycota</taxon>
        <taxon>Pucciniomycotina</taxon>
        <taxon>Pucciniomycetes</taxon>
        <taxon>Pucciniales</taxon>
        <taxon>Sphaerophragmiaceae</taxon>
        <taxon>Austropuccinia</taxon>
    </lineage>
</organism>
<feature type="region of interest" description="Disordered" evidence="1">
    <location>
        <begin position="136"/>
        <end position="159"/>
    </location>
</feature>
<evidence type="ECO:0000256" key="1">
    <source>
        <dbReference type="SAM" id="MobiDB-lite"/>
    </source>
</evidence>
<dbReference type="AlphaFoldDB" id="A0A9Q3PVZ3"/>
<proteinExistence type="predicted"/>
<feature type="region of interest" description="Disordered" evidence="1">
    <location>
        <begin position="81"/>
        <end position="106"/>
    </location>
</feature>
<feature type="compositionally biased region" description="Acidic residues" evidence="1">
    <location>
        <begin position="137"/>
        <end position="159"/>
    </location>
</feature>
<dbReference type="Proteomes" id="UP000765509">
    <property type="component" value="Unassembled WGS sequence"/>
</dbReference>
<sequence>MILISGVLKTSNRFKAIYPPIKIQISNHKLFTQITGELENTVEFRCSKNCTLDDIANTLKDVRKRTNIGKYFPYRGNILRDKHPSSVENKYKPRENGRSDYPKEDKNIYAIGKAPEEEYQEGDYEFDVMGNVIRENTDDDQDTIEELPVEYQEETQLEI</sequence>
<name>A0A9Q3PVZ3_9BASI</name>
<comment type="caution">
    <text evidence="2">The sequence shown here is derived from an EMBL/GenBank/DDBJ whole genome shotgun (WGS) entry which is preliminary data.</text>
</comment>
<keyword evidence="3" id="KW-1185">Reference proteome</keyword>